<evidence type="ECO:0000313" key="1">
    <source>
        <dbReference type="EMBL" id="CAG8736029.1"/>
    </source>
</evidence>
<reference evidence="1" key="1">
    <citation type="submission" date="2021-06" db="EMBL/GenBank/DDBJ databases">
        <authorList>
            <person name="Kallberg Y."/>
            <person name="Tangrot J."/>
            <person name="Rosling A."/>
        </authorList>
    </citation>
    <scope>NUCLEOTIDE SEQUENCE</scope>
    <source>
        <strain evidence="1">IL203A</strain>
    </source>
</reference>
<comment type="caution">
    <text evidence="1">The sequence shown here is derived from an EMBL/GenBank/DDBJ whole genome shotgun (WGS) entry which is preliminary data.</text>
</comment>
<sequence length="51" mass="5453">KTKHGHPPKSSKPQKMVAKSSSKIQAKVSNPSSKAKPLLKVLKVSKSSSKN</sequence>
<gene>
    <name evidence="1" type="ORF">DHETER_LOCUS13742</name>
</gene>
<protein>
    <submittedName>
        <fullName evidence="1">7913_t:CDS:1</fullName>
    </submittedName>
</protein>
<keyword evidence="2" id="KW-1185">Reference proteome</keyword>
<accession>A0ACA9Q6N1</accession>
<proteinExistence type="predicted"/>
<name>A0ACA9Q6N1_9GLOM</name>
<feature type="non-terminal residue" evidence="1">
    <location>
        <position position="1"/>
    </location>
</feature>
<feature type="non-terminal residue" evidence="1">
    <location>
        <position position="51"/>
    </location>
</feature>
<organism evidence="1 2">
    <name type="scientific">Dentiscutata heterogama</name>
    <dbReference type="NCBI Taxonomy" id="1316150"/>
    <lineage>
        <taxon>Eukaryota</taxon>
        <taxon>Fungi</taxon>
        <taxon>Fungi incertae sedis</taxon>
        <taxon>Mucoromycota</taxon>
        <taxon>Glomeromycotina</taxon>
        <taxon>Glomeromycetes</taxon>
        <taxon>Diversisporales</taxon>
        <taxon>Gigasporaceae</taxon>
        <taxon>Dentiscutata</taxon>
    </lineage>
</organism>
<dbReference type="EMBL" id="CAJVPU010038952">
    <property type="protein sequence ID" value="CAG8736029.1"/>
    <property type="molecule type" value="Genomic_DNA"/>
</dbReference>
<dbReference type="Proteomes" id="UP000789702">
    <property type="component" value="Unassembled WGS sequence"/>
</dbReference>
<evidence type="ECO:0000313" key="2">
    <source>
        <dbReference type="Proteomes" id="UP000789702"/>
    </source>
</evidence>